<evidence type="ECO:0000313" key="3">
    <source>
        <dbReference type="Proteomes" id="UP000274556"/>
    </source>
</evidence>
<reference evidence="2 3" key="1">
    <citation type="submission" date="2018-10" db="EMBL/GenBank/DDBJ databases">
        <title>Genomic Encyclopedia of Archaeal and Bacterial Type Strains, Phase II (KMG-II): from individual species to whole genera.</title>
        <authorList>
            <person name="Goeker M."/>
        </authorList>
    </citation>
    <scope>NUCLEOTIDE SEQUENCE [LARGE SCALE GENOMIC DNA]</scope>
    <source>
        <strain evidence="2 3">DSM 235</strain>
    </source>
</reference>
<dbReference type="AlphaFoldDB" id="A0A495V0F4"/>
<evidence type="ECO:0008006" key="4">
    <source>
        <dbReference type="Google" id="ProtNLM"/>
    </source>
</evidence>
<organism evidence="2 3">
    <name type="scientific">Thiocapsa rosea</name>
    <dbReference type="NCBI Taxonomy" id="69360"/>
    <lineage>
        <taxon>Bacteria</taxon>
        <taxon>Pseudomonadati</taxon>
        <taxon>Pseudomonadota</taxon>
        <taxon>Gammaproteobacteria</taxon>
        <taxon>Chromatiales</taxon>
        <taxon>Chromatiaceae</taxon>
        <taxon>Thiocapsa</taxon>
    </lineage>
</organism>
<comment type="caution">
    <text evidence="2">The sequence shown here is derived from an EMBL/GenBank/DDBJ whole genome shotgun (WGS) entry which is preliminary data.</text>
</comment>
<evidence type="ECO:0000256" key="1">
    <source>
        <dbReference type="SAM" id="MobiDB-lite"/>
    </source>
</evidence>
<evidence type="ECO:0000313" key="2">
    <source>
        <dbReference type="EMBL" id="RKT42729.1"/>
    </source>
</evidence>
<accession>A0A495V0F4</accession>
<gene>
    <name evidence="2" type="ORF">BDD21_0018</name>
</gene>
<protein>
    <recommendedName>
        <fullName evidence="4">Type I restriction enzyme M protein</fullName>
    </recommendedName>
</protein>
<feature type="region of interest" description="Disordered" evidence="1">
    <location>
        <begin position="42"/>
        <end position="66"/>
    </location>
</feature>
<dbReference type="Proteomes" id="UP000274556">
    <property type="component" value="Unassembled WGS sequence"/>
</dbReference>
<keyword evidence="3" id="KW-1185">Reference proteome</keyword>
<sequence length="116" mass="13049">MTVALLLDRCLTEPPSPTRSTPFLSQYQSLDRDGLLDCCLTGRRAEPAGPQPRMTGDGIDRETLDEPDGLLGKVGYEINFNRVFFRYQPPRPLAEIDSELAEVDKRILALLREVTE</sequence>
<name>A0A495V0F4_9GAMM</name>
<proteinExistence type="predicted"/>
<dbReference type="EMBL" id="RBXL01000001">
    <property type="protein sequence ID" value="RKT42729.1"/>
    <property type="molecule type" value="Genomic_DNA"/>
</dbReference>